<evidence type="ECO:0000256" key="9">
    <source>
        <dbReference type="RuleBase" id="RU000304"/>
    </source>
</evidence>
<reference evidence="13" key="1">
    <citation type="submission" date="2025-08" db="UniProtKB">
        <authorList>
            <consortium name="RefSeq"/>
        </authorList>
    </citation>
    <scope>IDENTIFICATION</scope>
</reference>
<name>A0A3Q0EDW3_CARSF</name>
<comment type="similarity">
    <text evidence="7">Belongs to the protein kinase superfamily. Ser/Thr protein kinase family. GCN2 subfamily.</text>
</comment>
<dbReference type="KEGG" id="csyr:103271660"/>
<dbReference type="PROSITE" id="PS00107">
    <property type="entry name" value="PROTEIN_KINASE_ATP"/>
    <property type="match status" value="1"/>
</dbReference>
<gene>
    <name evidence="13" type="primary">LOC103271660</name>
</gene>
<proteinExistence type="inferred from homology"/>
<dbReference type="SUPFAM" id="SSF56112">
    <property type="entry name" value="Protein kinase-like (PK-like)"/>
    <property type="match status" value="1"/>
</dbReference>
<dbReference type="InterPro" id="IPR011009">
    <property type="entry name" value="Kinase-like_dom_sf"/>
</dbReference>
<keyword evidence="3" id="KW-0808">Transferase</keyword>
<dbReference type="PROSITE" id="PS00108">
    <property type="entry name" value="PROTEIN_KINASE_ST"/>
    <property type="match status" value="1"/>
</dbReference>
<evidence type="ECO:0000256" key="2">
    <source>
        <dbReference type="ARBA" id="ARBA00022553"/>
    </source>
</evidence>
<dbReference type="GO" id="GO:0004694">
    <property type="term" value="F:eukaryotic translation initiation factor 2alpha kinase activity"/>
    <property type="evidence" value="ECO:0007669"/>
    <property type="project" value="TreeGrafter"/>
</dbReference>
<evidence type="ECO:0000313" key="13">
    <source>
        <dbReference type="RefSeq" id="XP_021573771.1"/>
    </source>
</evidence>
<dbReference type="AlphaFoldDB" id="A0A3Q0EDW3"/>
<evidence type="ECO:0000256" key="8">
    <source>
        <dbReference type="PROSITE-ProRule" id="PRU10141"/>
    </source>
</evidence>
<dbReference type="InterPro" id="IPR050339">
    <property type="entry name" value="CC_SR_Kinase"/>
</dbReference>
<evidence type="ECO:0000256" key="10">
    <source>
        <dbReference type="SAM" id="MobiDB-lite"/>
    </source>
</evidence>
<organism evidence="12 13">
    <name type="scientific">Carlito syrichta</name>
    <name type="common">Philippine tarsier</name>
    <name type="synonym">Tarsius syrichta</name>
    <dbReference type="NCBI Taxonomy" id="1868482"/>
    <lineage>
        <taxon>Eukaryota</taxon>
        <taxon>Metazoa</taxon>
        <taxon>Chordata</taxon>
        <taxon>Craniata</taxon>
        <taxon>Vertebrata</taxon>
        <taxon>Euteleostomi</taxon>
        <taxon>Mammalia</taxon>
        <taxon>Eutheria</taxon>
        <taxon>Euarchontoglires</taxon>
        <taxon>Primates</taxon>
        <taxon>Haplorrhini</taxon>
        <taxon>Tarsiiformes</taxon>
        <taxon>Tarsiidae</taxon>
        <taxon>Carlito</taxon>
    </lineage>
</organism>
<dbReference type="GO" id="GO:0005524">
    <property type="term" value="F:ATP binding"/>
    <property type="evidence" value="ECO:0007669"/>
    <property type="project" value="UniProtKB-UniRule"/>
</dbReference>
<evidence type="ECO:0000256" key="3">
    <source>
        <dbReference type="ARBA" id="ARBA00022679"/>
    </source>
</evidence>
<evidence type="ECO:0000256" key="4">
    <source>
        <dbReference type="ARBA" id="ARBA00022741"/>
    </source>
</evidence>
<protein>
    <submittedName>
        <fullName evidence="13">Interferon-induced, double-stranded RNA-activated protein kinase-like</fullName>
    </submittedName>
</protein>
<evidence type="ECO:0000256" key="7">
    <source>
        <dbReference type="ARBA" id="ARBA00037982"/>
    </source>
</evidence>
<feature type="domain" description="Protein kinase" evidence="11">
    <location>
        <begin position="174"/>
        <end position="431"/>
    </location>
</feature>
<dbReference type="Gene3D" id="3.30.200.20">
    <property type="entry name" value="Phosphorylase Kinase, domain 1"/>
    <property type="match status" value="1"/>
</dbReference>
<feature type="region of interest" description="Disordered" evidence="10">
    <location>
        <begin position="72"/>
        <end position="95"/>
    </location>
</feature>
<dbReference type="Gene3D" id="1.10.510.10">
    <property type="entry name" value="Transferase(Phosphotransferase) domain 1"/>
    <property type="match status" value="1"/>
</dbReference>
<dbReference type="InterPro" id="IPR000719">
    <property type="entry name" value="Prot_kinase_dom"/>
</dbReference>
<keyword evidence="6 8" id="KW-0067">ATP-binding</keyword>
<dbReference type="RefSeq" id="XP_021573771.1">
    <property type="nucleotide sequence ID" value="XM_021718096.1"/>
</dbReference>
<dbReference type="InterPro" id="IPR008271">
    <property type="entry name" value="Ser/Thr_kinase_AS"/>
</dbReference>
<dbReference type="Pfam" id="PF00069">
    <property type="entry name" value="Pkinase"/>
    <property type="match status" value="1"/>
</dbReference>
<evidence type="ECO:0000313" key="12">
    <source>
        <dbReference type="Proteomes" id="UP000189704"/>
    </source>
</evidence>
<dbReference type="SMART" id="SM00220">
    <property type="entry name" value="S_TKc"/>
    <property type="match status" value="1"/>
</dbReference>
<feature type="binding site" evidence="8">
    <location>
        <position position="203"/>
    </location>
    <ligand>
        <name>ATP</name>
        <dbReference type="ChEBI" id="CHEBI:30616"/>
    </ligand>
</feature>
<dbReference type="InterPro" id="IPR017441">
    <property type="entry name" value="Protein_kinase_ATP_BS"/>
</dbReference>
<dbReference type="PANTHER" id="PTHR11042:SF163">
    <property type="entry name" value="INTERFERON-INDUCED, DOUBLE-STRANDED RNA-ACTIVATED PROTEIN KINASE"/>
    <property type="match status" value="1"/>
</dbReference>
<dbReference type="OrthoDB" id="341578at2759"/>
<feature type="region of interest" description="Disordered" evidence="10">
    <location>
        <begin position="1"/>
        <end position="32"/>
    </location>
</feature>
<evidence type="ECO:0000259" key="11">
    <source>
        <dbReference type="PROSITE" id="PS50011"/>
    </source>
</evidence>
<sequence length="446" mass="50486">MTPTSHSVEIPDWLEGREGGVGANSKPSVSGARSSEFVCRRPRWASWAQVIGAWRSQGAGGSCPAGIKTRIRRAPAPQGPLGERRPRSGPSQIRERVVAVSSQSLTTADISEGSSRENYVGLVSTDIQLAGLAMNSEQRDLTEQEPKRYLAPRFYPSERKEKMDTVDIRFVNDFEEIQPIGLGGFGHVFKAKHRIDGKIYAIKRIKYFDERVKREVSTLAELNHVNIVRYFACWEGIDYDPEDSIYGARLQVRCLFIQMQFCDSGSLDQWICNRRGKTPDKALGLEFFEQITRGVEYIHSNNLIHRDLKPSNIFLVDEKQIKIGDFGLVTYLEHDGMRTHGMGTFQYMSPEQISSQEYGKEVDIYALGLILAELLYISDTDVETLMIFNDLRNGNFSDIFDSTEKALLQKLLSRKPEDRPNTSEILSTLALWNNSPETYEMSSCPF</sequence>
<accession>A0A3Q0EDW3</accession>
<keyword evidence="1 9" id="KW-0723">Serine/threonine-protein kinase</keyword>
<dbReference type="GO" id="GO:0005634">
    <property type="term" value="C:nucleus"/>
    <property type="evidence" value="ECO:0007669"/>
    <property type="project" value="TreeGrafter"/>
</dbReference>
<dbReference type="FunFam" id="3.30.200.20:FF:000536">
    <property type="entry name" value="Eukaryotic translation initiation factor 2-alpha kinase 2"/>
    <property type="match status" value="1"/>
</dbReference>
<evidence type="ECO:0000256" key="5">
    <source>
        <dbReference type="ARBA" id="ARBA00022777"/>
    </source>
</evidence>
<keyword evidence="5" id="KW-0418">Kinase</keyword>
<keyword evidence="2" id="KW-0597">Phosphoprotein</keyword>
<evidence type="ECO:0000256" key="6">
    <source>
        <dbReference type="ARBA" id="ARBA00022840"/>
    </source>
</evidence>
<dbReference type="PROSITE" id="PS50011">
    <property type="entry name" value="PROTEIN_KINASE_DOM"/>
    <property type="match status" value="1"/>
</dbReference>
<evidence type="ECO:0000256" key="1">
    <source>
        <dbReference type="ARBA" id="ARBA00022527"/>
    </source>
</evidence>
<keyword evidence="12" id="KW-1185">Reference proteome</keyword>
<dbReference type="GO" id="GO:0005737">
    <property type="term" value="C:cytoplasm"/>
    <property type="evidence" value="ECO:0007669"/>
    <property type="project" value="TreeGrafter"/>
</dbReference>
<dbReference type="Proteomes" id="UP000189704">
    <property type="component" value="Unplaced"/>
</dbReference>
<dbReference type="GeneID" id="103271660"/>
<dbReference type="FunFam" id="1.10.510.10:FF:000251">
    <property type="entry name" value="eukaryotic translation initiation factor 2-alpha kinase 3"/>
    <property type="match status" value="1"/>
</dbReference>
<dbReference type="PANTHER" id="PTHR11042">
    <property type="entry name" value="EUKARYOTIC TRANSLATION INITIATION FACTOR 2-ALPHA KINASE EIF2-ALPHA KINASE -RELATED"/>
    <property type="match status" value="1"/>
</dbReference>
<keyword evidence="4 8" id="KW-0547">Nucleotide-binding</keyword>